<accession>A0A8B8C8S5</accession>
<keyword evidence="4" id="KW-1185">Reference proteome</keyword>
<sequence length="235" mass="27281">MQPQHSIDFDLRKWMMNTLKIEEEGNVKQLIVVHRRHVLNSAMRALDRASFKLEEPFKVEFPGELGSDFGGPKREFLCCLMKELANTILEGEPYNKTFIHSVPMLDKEMFFKAGRMVVWSILHGGPGFPFLNPTIYQLLLEPKDAVCCIDYVIDLDVKNKIHKLQTAEEEELNLLTDWLVEHGVYGIIPPYTQHKRDTMVRQLLKDHVYLRGETPEEFHRKMELAITCGGEFHLA</sequence>
<keyword evidence="1 2" id="KW-0833">Ubl conjugation pathway</keyword>
<evidence type="ECO:0000259" key="3">
    <source>
        <dbReference type="PROSITE" id="PS50237"/>
    </source>
</evidence>
<dbReference type="GO" id="GO:0004842">
    <property type="term" value="F:ubiquitin-protein transferase activity"/>
    <property type="evidence" value="ECO:0007669"/>
    <property type="project" value="InterPro"/>
</dbReference>
<dbReference type="RefSeq" id="XP_022311181.1">
    <property type="nucleotide sequence ID" value="XM_022455473.1"/>
</dbReference>
<evidence type="ECO:0000313" key="4">
    <source>
        <dbReference type="Proteomes" id="UP000694844"/>
    </source>
</evidence>
<dbReference type="GeneID" id="111116476"/>
<evidence type="ECO:0000313" key="5">
    <source>
        <dbReference type="RefSeq" id="XP_022311181.1"/>
    </source>
</evidence>
<dbReference type="InterPro" id="IPR000569">
    <property type="entry name" value="HECT_dom"/>
</dbReference>
<comment type="caution">
    <text evidence="2">Lacks conserved residue(s) required for the propagation of feature annotation.</text>
</comment>
<proteinExistence type="predicted"/>
<gene>
    <name evidence="5" type="primary">LOC111116476</name>
</gene>
<evidence type="ECO:0000256" key="2">
    <source>
        <dbReference type="PROSITE-ProRule" id="PRU00104"/>
    </source>
</evidence>
<dbReference type="OrthoDB" id="5988852at2759"/>
<dbReference type="KEGG" id="cvn:111116476"/>
<name>A0A8B8C8S5_CRAVI</name>
<organism evidence="4 5">
    <name type="scientific">Crassostrea virginica</name>
    <name type="common">Eastern oyster</name>
    <dbReference type="NCBI Taxonomy" id="6565"/>
    <lineage>
        <taxon>Eukaryota</taxon>
        <taxon>Metazoa</taxon>
        <taxon>Spiralia</taxon>
        <taxon>Lophotrochozoa</taxon>
        <taxon>Mollusca</taxon>
        <taxon>Bivalvia</taxon>
        <taxon>Autobranchia</taxon>
        <taxon>Pteriomorphia</taxon>
        <taxon>Ostreida</taxon>
        <taxon>Ostreoidea</taxon>
        <taxon>Ostreidae</taxon>
        <taxon>Crassostrea</taxon>
    </lineage>
</organism>
<dbReference type="AlphaFoldDB" id="A0A8B8C8S5"/>
<feature type="domain" description="HECT" evidence="3">
    <location>
        <begin position="49"/>
        <end position="86"/>
    </location>
</feature>
<evidence type="ECO:0000256" key="1">
    <source>
        <dbReference type="ARBA" id="ARBA00022786"/>
    </source>
</evidence>
<dbReference type="PROSITE" id="PS50237">
    <property type="entry name" value="HECT"/>
    <property type="match status" value="1"/>
</dbReference>
<dbReference type="SUPFAM" id="SSF56204">
    <property type="entry name" value="Hect, E3 ligase catalytic domain"/>
    <property type="match status" value="1"/>
</dbReference>
<dbReference type="InterPro" id="IPR035983">
    <property type="entry name" value="Hect_E3_ubiquitin_ligase"/>
</dbReference>
<protein>
    <submittedName>
        <fullName evidence="5">G2/M phase-specific E3 ubiquitin-protein ligase-like</fullName>
    </submittedName>
</protein>
<dbReference type="Gene3D" id="3.90.1750.10">
    <property type="entry name" value="Hect, E3 ligase catalytic domains"/>
    <property type="match status" value="1"/>
</dbReference>
<dbReference type="Proteomes" id="UP000694844">
    <property type="component" value="Chromosome 10"/>
</dbReference>
<reference evidence="5" key="1">
    <citation type="submission" date="2025-08" db="UniProtKB">
        <authorList>
            <consortium name="RefSeq"/>
        </authorList>
    </citation>
    <scope>IDENTIFICATION</scope>
    <source>
        <tissue evidence="5">Whole sample</tissue>
    </source>
</reference>